<dbReference type="Proteomes" id="UP001243009">
    <property type="component" value="Unassembled WGS sequence"/>
</dbReference>
<dbReference type="SUPFAM" id="SSF47413">
    <property type="entry name" value="lambda repressor-like DNA-binding domains"/>
    <property type="match status" value="1"/>
</dbReference>
<dbReference type="Pfam" id="PF01381">
    <property type="entry name" value="HTH_3"/>
    <property type="match status" value="1"/>
</dbReference>
<comment type="caution">
    <text evidence="3">The sequence shown here is derived from an EMBL/GenBank/DDBJ whole genome shotgun (WGS) entry which is preliminary data.</text>
</comment>
<feature type="region of interest" description="Disordered" evidence="1">
    <location>
        <begin position="178"/>
        <end position="198"/>
    </location>
</feature>
<evidence type="ECO:0000256" key="1">
    <source>
        <dbReference type="SAM" id="MobiDB-lite"/>
    </source>
</evidence>
<evidence type="ECO:0000313" key="4">
    <source>
        <dbReference type="Proteomes" id="UP001243009"/>
    </source>
</evidence>
<evidence type="ECO:0000259" key="2">
    <source>
        <dbReference type="Pfam" id="PF01381"/>
    </source>
</evidence>
<dbReference type="CDD" id="cd00093">
    <property type="entry name" value="HTH_XRE"/>
    <property type="match status" value="1"/>
</dbReference>
<sequence>MTQCRHSRETETPTQPAVLDRRVAAAWCRGARQLLGWSTERLAVMAGISTSMLRQIERAEQSAPASSVARILAVVQDAGVTLSGDDRTAWVSLRQPPPDSDMIKLSILCDVGVAMLGWSSDRLMQEARQHGAELRRRQRTRTRAQRAPQEVAAVRAAVQAAGIVFDAEGGMGVGVWLTEEDDAGGSGGLRDERDRNRR</sequence>
<name>A0ABT9ECR3_9PROT</name>
<feature type="compositionally biased region" description="Basic and acidic residues" evidence="1">
    <location>
        <begin position="189"/>
        <end position="198"/>
    </location>
</feature>
<dbReference type="Gene3D" id="1.10.260.40">
    <property type="entry name" value="lambda repressor-like DNA-binding domains"/>
    <property type="match status" value="1"/>
</dbReference>
<organism evidence="3 4">
    <name type="scientific">Paracraurococcus lichenis</name>
    <dbReference type="NCBI Taxonomy" id="3064888"/>
    <lineage>
        <taxon>Bacteria</taxon>
        <taxon>Pseudomonadati</taxon>
        <taxon>Pseudomonadota</taxon>
        <taxon>Alphaproteobacteria</taxon>
        <taxon>Acetobacterales</taxon>
        <taxon>Roseomonadaceae</taxon>
        <taxon>Paracraurococcus</taxon>
    </lineage>
</organism>
<gene>
    <name evidence="3" type="ORF">Q7A36_37215</name>
</gene>
<accession>A0ABT9ECR3</accession>
<proteinExistence type="predicted"/>
<dbReference type="InterPro" id="IPR010982">
    <property type="entry name" value="Lambda_DNA-bd_dom_sf"/>
</dbReference>
<evidence type="ECO:0000313" key="3">
    <source>
        <dbReference type="EMBL" id="MDO9714003.1"/>
    </source>
</evidence>
<dbReference type="EMBL" id="JAUTWS010000149">
    <property type="protein sequence ID" value="MDO9714003.1"/>
    <property type="molecule type" value="Genomic_DNA"/>
</dbReference>
<keyword evidence="4" id="KW-1185">Reference proteome</keyword>
<reference evidence="3 4" key="1">
    <citation type="submission" date="2023-08" db="EMBL/GenBank/DDBJ databases">
        <title>The draft genome sequence of Paracraurococcus sp. LOR1-02.</title>
        <authorList>
            <person name="Kingkaew E."/>
            <person name="Tanasupawat S."/>
        </authorList>
    </citation>
    <scope>NUCLEOTIDE SEQUENCE [LARGE SCALE GENOMIC DNA]</scope>
    <source>
        <strain evidence="3 4">LOR1-02</strain>
    </source>
</reference>
<dbReference type="InterPro" id="IPR001387">
    <property type="entry name" value="Cro/C1-type_HTH"/>
</dbReference>
<feature type="domain" description="HTH cro/C1-type" evidence="2">
    <location>
        <begin position="31"/>
        <end position="73"/>
    </location>
</feature>
<protein>
    <submittedName>
        <fullName evidence="3">Helix-turn-helix domain-containing protein</fullName>
    </submittedName>
</protein>